<dbReference type="SUPFAM" id="SSF89372">
    <property type="entry name" value="Fucose-specific lectin"/>
    <property type="match status" value="1"/>
</dbReference>
<dbReference type="Proteomes" id="UP001391051">
    <property type="component" value="Unassembled WGS sequence"/>
</dbReference>
<dbReference type="GeneID" id="92080940"/>
<evidence type="ECO:0000313" key="3">
    <source>
        <dbReference type="EMBL" id="KAK7942543.1"/>
    </source>
</evidence>
<feature type="signal peptide" evidence="1">
    <location>
        <begin position="1"/>
        <end position="22"/>
    </location>
</feature>
<organism evidence="3 4">
    <name type="scientific">Apiospora aurea</name>
    <dbReference type="NCBI Taxonomy" id="335848"/>
    <lineage>
        <taxon>Eukaryota</taxon>
        <taxon>Fungi</taxon>
        <taxon>Dikarya</taxon>
        <taxon>Ascomycota</taxon>
        <taxon>Pezizomycotina</taxon>
        <taxon>Sordariomycetes</taxon>
        <taxon>Xylariomycetidae</taxon>
        <taxon>Amphisphaeriales</taxon>
        <taxon>Apiosporaceae</taxon>
        <taxon>Apiospora</taxon>
    </lineage>
</organism>
<dbReference type="RefSeq" id="XP_066694574.1">
    <property type="nucleotide sequence ID" value="XM_066847878.1"/>
</dbReference>
<comment type="caution">
    <text evidence="3">The sequence shown here is derived from an EMBL/GenBank/DDBJ whole genome shotgun (WGS) entry which is preliminary data.</text>
</comment>
<reference evidence="3 4" key="1">
    <citation type="submission" date="2023-01" db="EMBL/GenBank/DDBJ databases">
        <title>Analysis of 21 Apiospora genomes using comparative genomics revels a genus with tremendous synthesis potential of carbohydrate active enzymes and secondary metabolites.</title>
        <authorList>
            <person name="Sorensen T."/>
        </authorList>
    </citation>
    <scope>NUCLEOTIDE SEQUENCE [LARGE SCALE GENOMIC DNA]</scope>
    <source>
        <strain evidence="3 4">CBS 24483</strain>
    </source>
</reference>
<protein>
    <recommendedName>
        <fullName evidence="2">PLL-like beta propeller domain-containing protein</fullName>
    </recommendedName>
</protein>
<keyword evidence="4" id="KW-1185">Reference proteome</keyword>
<evidence type="ECO:0000256" key="1">
    <source>
        <dbReference type="SAM" id="SignalP"/>
    </source>
</evidence>
<dbReference type="Pfam" id="PF26607">
    <property type="entry name" value="DUF8189"/>
    <property type="match status" value="1"/>
</dbReference>
<feature type="domain" description="PLL-like beta propeller" evidence="2">
    <location>
        <begin position="208"/>
        <end position="358"/>
    </location>
</feature>
<dbReference type="EMBL" id="JAQQWE010000008">
    <property type="protein sequence ID" value="KAK7942543.1"/>
    <property type="molecule type" value="Genomic_DNA"/>
</dbReference>
<proteinExistence type="predicted"/>
<accession>A0ABR1PXS6</accession>
<feature type="chain" id="PRO_5045439387" description="PLL-like beta propeller domain-containing protein" evidence="1">
    <location>
        <begin position="23"/>
        <end position="361"/>
    </location>
</feature>
<sequence>MVLVGSIGIVVLLGAVLGGVLGSRATKVNENNSERVYALTKNGTHSIYRKWRSFNATSMSDFTPQRKGMALVGGSVDTNLSPSIAVGWQLIPAGSGFVNRTELHASSMISLNGCHKFHDNDQPLFPDGPDGWDAISSTFEFLSAPTMIQYAESERMIKVFGIGQGKYGAVMYYFHLDPGLPWTDACPIRDDGPNLHPWATPAVVAWAGNDSRLDVFAVSLAETDEWAEYKDLKGFATVPPTAISREPGRLDVFTRGGNGGLWHLSYENGNWSAGWNQISGSTRIQGQPEAVSTSAENMDVFALGVSGALLYKTYDGATRKWTPEDGFTTLIPSGLVGHPKSISEGDEVHVFVYNNQNQLLW</sequence>
<dbReference type="InterPro" id="IPR058502">
    <property type="entry name" value="PLL-like_beta-prop"/>
</dbReference>
<dbReference type="Gene3D" id="2.120.10.70">
    <property type="entry name" value="Fucose-specific lectin"/>
    <property type="match status" value="1"/>
</dbReference>
<name>A0ABR1PXS6_9PEZI</name>
<evidence type="ECO:0000259" key="2">
    <source>
        <dbReference type="Pfam" id="PF26607"/>
    </source>
</evidence>
<gene>
    <name evidence="3" type="ORF">PG986_011656</name>
</gene>
<keyword evidence="1" id="KW-0732">Signal</keyword>
<evidence type="ECO:0000313" key="4">
    <source>
        <dbReference type="Proteomes" id="UP001391051"/>
    </source>
</evidence>